<dbReference type="EMBL" id="FQUQ01000004">
    <property type="protein sequence ID" value="SHG05530.1"/>
    <property type="molecule type" value="Genomic_DNA"/>
</dbReference>
<sequence>MGNFLDSFDLLVLYYYFVQSRSHQYNNYPLGCREHQLKRVHKMKKGKRTISWFQIYQNFNSIVCFFASNELPN</sequence>
<reference evidence="2" key="1">
    <citation type="submission" date="2016-11" db="EMBL/GenBank/DDBJ databases">
        <authorList>
            <person name="Varghese N."/>
            <person name="Submissions S."/>
        </authorList>
    </citation>
    <scope>NUCLEOTIDE SEQUENCE [LARGE SCALE GENOMIC DNA]</scope>
    <source>
        <strain evidence="2">DSM 16990</strain>
    </source>
</reference>
<evidence type="ECO:0000313" key="2">
    <source>
        <dbReference type="Proteomes" id="UP000184287"/>
    </source>
</evidence>
<evidence type="ECO:0000313" key="1">
    <source>
        <dbReference type="EMBL" id="SHG05530.1"/>
    </source>
</evidence>
<name>A0A1M5GP12_9SPHI</name>
<accession>A0A1M5GP12</accession>
<proteinExistence type="predicted"/>
<organism evidence="1 2">
    <name type="scientific">Pedobacter caeni</name>
    <dbReference type="NCBI Taxonomy" id="288992"/>
    <lineage>
        <taxon>Bacteria</taxon>
        <taxon>Pseudomonadati</taxon>
        <taxon>Bacteroidota</taxon>
        <taxon>Sphingobacteriia</taxon>
        <taxon>Sphingobacteriales</taxon>
        <taxon>Sphingobacteriaceae</taxon>
        <taxon>Pedobacter</taxon>
    </lineage>
</organism>
<dbReference type="Proteomes" id="UP000184287">
    <property type="component" value="Unassembled WGS sequence"/>
</dbReference>
<dbReference type="AlphaFoldDB" id="A0A1M5GP12"/>
<protein>
    <submittedName>
        <fullName evidence="1">Uncharacterized protein</fullName>
    </submittedName>
</protein>
<keyword evidence="2" id="KW-1185">Reference proteome</keyword>
<gene>
    <name evidence="1" type="ORF">SAMN04488522_104306</name>
</gene>